<dbReference type="InterPro" id="IPR036865">
    <property type="entry name" value="CRAL-TRIO_dom_sf"/>
</dbReference>
<feature type="domain" description="CRAL-TRIO" evidence="1">
    <location>
        <begin position="100"/>
        <end position="258"/>
    </location>
</feature>
<dbReference type="PANTHER" id="PTHR10174">
    <property type="entry name" value="ALPHA-TOCOPHEROL TRANSFER PROTEIN-RELATED"/>
    <property type="match status" value="1"/>
</dbReference>
<dbReference type="SUPFAM" id="SSF46938">
    <property type="entry name" value="CRAL/TRIO N-terminal domain"/>
    <property type="match status" value="1"/>
</dbReference>
<dbReference type="Gene3D" id="1.20.5.1200">
    <property type="entry name" value="Alpha-tocopherol transfer"/>
    <property type="match status" value="1"/>
</dbReference>
<dbReference type="GO" id="GO:0016020">
    <property type="term" value="C:membrane"/>
    <property type="evidence" value="ECO:0007669"/>
    <property type="project" value="TreeGrafter"/>
</dbReference>
<dbReference type="InterPro" id="IPR001251">
    <property type="entry name" value="CRAL-TRIO_dom"/>
</dbReference>
<dbReference type="EnsemblMetazoa" id="XM_004928804.4">
    <property type="protein sequence ID" value="XP_004928861.2"/>
    <property type="gene ID" value="LOC101744855"/>
</dbReference>
<dbReference type="AlphaFoldDB" id="A0A8R2C7J7"/>
<reference evidence="3" key="1">
    <citation type="journal article" date="2008" name="Insect Biochem. Mol. Biol.">
        <title>The genome of a lepidopteran model insect, the silkworm Bombyx mori.</title>
        <authorList>
            <consortium name="International Silkworm Genome Consortium"/>
        </authorList>
    </citation>
    <scope>NUCLEOTIDE SEQUENCE [LARGE SCALE GENOMIC DNA]</scope>
    <source>
        <strain evidence="3">p50T</strain>
    </source>
</reference>
<dbReference type="Gene3D" id="3.40.525.10">
    <property type="entry name" value="CRAL-TRIO lipid binding domain"/>
    <property type="match status" value="1"/>
</dbReference>
<dbReference type="Pfam" id="PF00650">
    <property type="entry name" value="CRAL_TRIO"/>
    <property type="match status" value="1"/>
</dbReference>
<dbReference type="KEGG" id="bmor:101744855"/>
<dbReference type="PROSITE" id="PS50191">
    <property type="entry name" value="CRAL_TRIO"/>
    <property type="match status" value="1"/>
</dbReference>
<dbReference type="RefSeq" id="XP_012548157.2">
    <property type="nucleotide sequence ID" value="XM_012692703.4"/>
</dbReference>
<dbReference type="PRINTS" id="PR00180">
    <property type="entry name" value="CRETINALDHBP"/>
</dbReference>
<protein>
    <recommendedName>
        <fullName evidence="1">CRAL-TRIO domain-containing protein</fullName>
    </recommendedName>
</protein>
<proteinExistence type="predicted"/>
<dbReference type="EnsemblMetazoa" id="XM_012692703.3">
    <property type="protein sequence ID" value="XP_012548157.2"/>
    <property type="gene ID" value="LOC101744855"/>
</dbReference>
<evidence type="ECO:0000259" key="1">
    <source>
        <dbReference type="PROSITE" id="PS50191"/>
    </source>
</evidence>
<dbReference type="RefSeq" id="XP_004928861.2">
    <property type="nucleotide sequence ID" value="XM_004928804.5"/>
</dbReference>
<dbReference type="SMART" id="SM00516">
    <property type="entry name" value="SEC14"/>
    <property type="match status" value="1"/>
</dbReference>
<dbReference type="InterPro" id="IPR036273">
    <property type="entry name" value="CRAL/TRIO_N_dom_sf"/>
</dbReference>
<dbReference type="GO" id="GO:1902936">
    <property type="term" value="F:phosphatidylinositol bisphosphate binding"/>
    <property type="evidence" value="ECO:0007669"/>
    <property type="project" value="TreeGrafter"/>
</dbReference>
<dbReference type="GeneID" id="101744855"/>
<name>A0A8R2C7J7_BOMMO</name>
<keyword evidence="3" id="KW-1185">Reference proteome</keyword>
<dbReference type="Proteomes" id="UP000005204">
    <property type="component" value="Unassembled WGS sequence"/>
</dbReference>
<evidence type="ECO:0000313" key="3">
    <source>
        <dbReference type="Proteomes" id="UP000005204"/>
    </source>
</evidence>
<dbReference type="CDD" id="cd00170">
    <property type="entry name" value="SEC14"/>
    <property type="match status" value="1"/>
</dbReference>
<evidence type="ECO:0000313" key="2">
    <source>
        <dbReference type="EnsemblMetazoa" id="XP_012548157.2"/>
    </source>
</evidence>
<dbReference type="PANTHER" id="PTHR10174:SF222">
    <property type="entry name" value="GH10083P-RELATED"/>
    <property type="match status" value="1"/>
</dbReference>
<sequence>MPSVQEQHPLLICTEEDKEEIKRLLEIKDARLHEDIEAILDWFNKQPHLVEAGIDRDIVERMLIISKGSIEKTKHRIDNFYKYRALAPELIQNRENVLSDPSDLWSVYTQISIPRMYNGSRISVFAVHDPDPSNFSSEALFRNTFMLVDLRLKYDYFLNDIWLLDMKNTSFSHVLRLNPVVLQKTAQIFHDGTGLRVSAIHVINATNVFQHLVSFMKQFFNPKLMERLHVHDSLEELHKYIPKKYLPKDYGGEEISLSEFRNIYEKEIRSTNTKRVVIEASKMISNENRRPASNINEDYLAGSFRKLDFD</sequence>
<organism evidence="2 3">
    <name type="scientific">Bombyx mori</name>
    <name type="common">Silk moth</name>
    <dbReference type="NCBI Taxonomy" id="7091"/>
    <lineage>
        <taxon>Eukaryota</taxon>
        <taxon>Metazoa</taxon>
        <taxon>Ecdysozoa</taxon>
        <taxon>Arthropoda</taxon>
        <taxon>Hexapoda</taxon>
        <taxon>Insecta</taxon>
        <taxon>Pterygota</taxon>
        <taxon>Neoptera</taxon>
        <taxon>Endopterygota</taxon>
        <taxon>Lepidoptera</taxon>
        <taxon>Glossata</taxon>
        <taxon>Ditrysia</taxon>
        <taxon>Bombycoidea</taxon>
        <taxon>Bombycidae</taxon>
        <taxon>Bombycinae</taxon>
        <taxon>Bombyx</taxon>
    </lineage>
</organism>
<reference evidence="2" key="2">
    <citation type="submission" date="2022-06" db="UniProtKB">
        <authorList>
            <consortium name="EnsemblMetazoa"/>
        </authorList>
    </citation>
    <scope>IDENTIFICATION</scope>
    <source>
        <strain evidence="2">p50T (Dazao)</strain>
    </source>
</reference>
<dbReference type="SUPFAM" id="SSF52087">
    <property type="entry name" value="CRAL/TRIO domain"/>
    <property type="match status" value="1"/>
</dbReference>
<accession>A0A8R2C7J7</accession>